<dbReference type="Pfam" id="PF00128">
    <property type="entry name" value="Alpha-amylase"/>
    <property type="match status" value="1"/>
</dbReference>
<dbReference type="SUPFAM" id="SSF81296">
    <property type="entry name" value="E set domains"/>
    <property type="match status" value="1"/>
</dbReference>
<evidence type="ECO:0000256" key="2">
    <source>
        <dbReference type="ARBA" id="ARBA00023277"/>
    </source>
</evidence>
<protein>
    <submittedName>
        <fullName evidence="6">Por secretion system C-terminal sorting domain-containing protein</fullName>
    </submittedName>
</protein>
<comment type="caution">
    <text evidence="5">The sequence shown here is derived from an EMBL/GenBank/DDBJ whole genome shotgun (WGS) entry which is preliminary data.</text>
</comment>
<evidence type="ECO:0000313" key="8">
    <source>
        <dbReference type="Proteomes" id="UP000321579"/>
    </source>
</evidence>
<evidence type="ECO:0000256" key="1">
    <source>
        <dbReference type="ARBA" id="ARBA00022729"/>
    </source>
</evidence>
<reference evidence="6 7" key="1">
    <citation type="submission" date="2016-10" db="EMBL/GenBank/DDBJ databases">
        <authorList>
            <person name="Varghese N."/>
            <person name="Submissions S."/>
        </authorList>
    </citation>
    <scope>NUCLEOTIDE SEQUENCE [LARGE SCALE GENOMIC DNA]</scope>
    <source>
        <strain evidence="6 7">Gm-149</strain>
    </source>
</reference>
<dbReference type="RefSeq" id="WP_083189322.1">
    <property type="nucleotide sequence ID" value="NZ_BJVF01000001.1"/>
</dbReference>
<feature type="chain" id="PRO_5021946734" evidence="3">
    <location>
        <begin position="19"/>
        <end position="1110"/>
    </location>
</feature>
<feature type="domain" description="Glycosyl hydrolase family 13 catalytic" evidence="4">
    <location>
        <begin position="391"/>
        <end position="732"/>
    </location>
</feature>
<dbReference type="Proteomes" id="UP000321579">
    <property type="component" value="Unassembled WGS sequence"/>
</dbReference>
<feature type="signal peptide" evidence="3">
    <location>
        <begin position="1"/>
        <end position="18"/>
    </location>
</feature>
<dbReference type="Proteomes" id="UP000182367">
    <property type="component" value="Unassembled WGS sequence"/>
</dbReference>
<dbReference type="SMART" id="SM00642">
    <property type="entry name" value="Aamy"/>
    <property type="match status" value="1"/>
</dbReference>
<dbReference type="CDD" id="cd11350">
    <property type="entry name" value="AmyAc_4"/>
    <property type="match status" value="1"/>
</dbReference>
<dbReference type="OrthoDB" id="9761875at2"/>
<proteinExistence type="predicted"/>
<evidence type="ECO:0000256" key="3">
    <source>
        <dbReference type="SAM" id="SignalP"/>
    </source>
</evidence>
<dbReference type="Pfam" id="PF18962">
    <property type="entry name" value="Por_Secre_tail"/>
    <property type="match status" value="1"/>
</dbReference>
<dbReference type="Gene3D" id="2.60.40.10">
    <property type="entry name" value="Immunoglobulins"/>
    <property type="match status" value="1"/>
</dbReference>
<dbReference type="InterPro" id="IPR013783">
    <property type="entry name" value="Ig-like_fold"/>
</dbReference>
<gene>
    <name evidence="5" type="ORF">FGL01_08730</name>
    <name evidence="6" type="ORF">SAMN05192550_0842</name>
</gene>
<accession>A0A511CFV4</accession>
<dbReference type="InterPro" id="IPR006047">
    <property type="entry name" value="GH13_cat_dom"/>
</dbReference>
<dbReference type="SUPFAM" id="SSF51445">
    <property type="entry name" value="(Trans)glycosidases"/>
    <property type="match status" value="1"/>
</dbReference>
<dbReference type="GO" id="GO:0005975">
    <property type="term" value="P:carbohydrate metabolic process"/>
    <property type="evidence" value="ECO:0007669"/>
    <property type="project" value="InterPro"/>
</dbReference>
<evidence type="ECO:0000259" key="4">
    <source>
        <dbReference type="SMART" id="SM00642"/>
    </source>
</evidence>
<dbReference type="NCBIfam" id="TIGR04183">
    <property type="entry name" value="Por_Secre_tail"/>
    <property type="match status" value="1"/>
</dbReference>
<keyword evidence="7" id="KW-1185">Reference proteome</keyword>
<sequence>MKQKLLLLFVFFSIIAFGQQQTVTYSVSPAIFEETAAITITINGNSINESTWGITGNALYMWAWAFATDDTTAKGTPDNGTWEASSEASKFTYNSATDTYTKTIIPSSYYNATALGKMGFLIKAKNGTGDKKSQDILIEVGGFQLTLTSPAINSTTILNSGSNFTISATNTGGNAAYVLKSNGLTIDSNTSTASYSYTHSAITTNQNYELQVTQGTTVVTRKFMLIINPNTISQAMTPGLEDGINYNPADMTKATLVLDAPAKDFVYVAGSFNNWQPTTAYAMKKDPTTGKFWLELSGLVAGTNYSYQYWVADQTPLANSPTMVKTADPYSTLVLSPYDDSGIPATSYSNMPVYPAGQNFEVTVLKTGQTAYNWQVTNFTKPDKEKLVVYEVLVRDFDAHRNFQDLINRMDYFKKLKINAIELMPVMEFEGNESWGYNTAFHMALDKFYGTSEKLKEFIDKCHQNGIAVILDVALNHAFGRNPMVRMWMNDPDGDGFGSPTAENPYFNTVAKHTYNVGEDFNHQQARTQYYVKRVIKQWIQEYHIDGFRWDLTKGFTQNCTASDESCTNAYQQDRVDVLKSYADYSWSLDPTHYTIFEHLGTDAEEQQWANYRINETPSKGIMLWGKMTNEYNELSMGYTSNIARMNSSSRGFTKNRLMGFAESHDEERLMYKNLQYGNSANAAHNVKNLNTALSRMSAIGAVSLLVPGPKMIWHFGELGFENSIFTCDNGTVNTDSDTTSGDCKLATKPQPQWANNWLTNDNRYKIYSDWARMMKLKTEEAVFSGTVTMSNSSSLTKNIKISDAALPANSLRDVVILANFDVTSQNVATGFPYTGEWYNLMDNSVWNVPNVNDPIAIPAGQFRIYGNKPAFATDVPFTLPSDNFTVESKSESCANKKNGQISITALQSYNYVASINGTNYNFVNNSLTVSNLAPGTYPVCIGITGKTFEQCFTITINAGGTLVGKSTVSPNKIAIEITQGTAPYQVLLNGVTQFETDASSFSVAVQKGDVLEVKTAVPCEGVFTQNSSGDLTTVVAYPNPVQDIMTILVPTTKKEVNVALYAMNGQLISNENYTVDNQKVVLHLAKLASAVYIAKVNLENPVSITIIKE</sequence>
<dbReference type="Gene3D" id="3.20.20.80">
    <property type="entry name" value="Glycosidases"/>
    <property type="match status" value="1"/>
</dbReference>
<dbReference type="InterPro" id="IPR014756">
    <property type="entry name" value="Ig_E-set"/>
</dbReference>
<evidence type="ECO:0000313" key="6">
    <source>
        <dbReference type="EMBL" id="SDI80007.1"/>
    </source>
</evidence>
<dbReference type="PANTHER" id="PTHR43651">
    <property type="entry name" value="1,4-ALPHA-GLUCAN-BRANCHING ENZYME"/>
    <property type="match status" value="1"/>
</dbReference>
<evidence type="ECO:0000313" key="7">
    <source>
        <dbReference type="Proteomes" id="UP000182367"/>
    </source>
</evidence>
<dbReference type="AlphaFoldDB" id="A0A511CFV4"/>
<dbReference type="EMBL" id="BJVF01000001">
    <property type="protein sequence ID" value="GEL10134.1"/>
    <property type="molecule type" value="Genomic_DNA"/>
</dbReference>
<reference evidence="5 8" key="2">
    <citation type="submission" date="2019-07" db="EMBL/GenBank/DDBJ databases">
        <title>Whole genome shotgun sequence of Flavobacterium glycines NBRC 105008.</title>
        <authorList>
            <person name="Hosoyama A."/>
            <person name="Uohara A."/>
            <person name="Ohji S."/>
            <person name="Ichikawa N."/>
        </authorList>
    </citation>
    <scope>NUCLEOTIDE SEQUENCE [LARGE SCALE GENOMIC DNA]</scope>
    <source>
        <strain evidence="5 8">NBRC 105008</strain>
    </source>
</reference>
<name>A0A511CFV4_9FLAO</name>
<keyword evidence="1 3" id="KW-0732">Signal</keyword>
<evidence type="ECO:0000313" key="5">
    <source>
        <dbReference type="EMBL" id="GEL10134.1"/>
    </source>
</evidence>
<dbReference type="InterPro" id="IPR017853">
    <property type="entry name" value="GH"/>
</dbReference>
<dbReference type="InterPro" id="IPR026444">
    <property type="entry name" value="Secre_tail"/>
</dbReference>
<organism evidence="5 8">
    <name type="scientific">Flavobacterium glycines</name>
    <dbReference type="NCBI Taxonomy" id="551990"/>
    <lineage>
        <taxon>Bacteria</taxon>
        <taxon>Pseudomonadati</taxon>
        <taxon>Bacteroidota</taxon>
        <taxon>Flavobacteriia</taxon>
        <taxon>Flavobacteriales</taxon>
        <taxon>Flavobacteriaceae</taxon>
        <taxon>Flavobacterium</taxon>
    </lineage>
</organism>
<keyword evidence="2" id="KW-0119">Carbohydrate metabolism</keyword>
<dbReference type="EMBL" id="FNEO01000001">
    <property type="protein sequence ID" value="SDI80007.1"/>
    <property type="molecule type" value="Genomic_DNA"/>
</dbReference>